<keyword evidence="1" id="KW-0812">Transmembrane</keyword>
<feature type="transmembrane region" description="Helical" evidence="1">
    <location>
        <begin position="213"/>
        <end position="230"/>
    </location>
</feature>
<proteinExistence type="predicted"/>
<reference evidence="2 3" key="1">
    <citation type="submission" date="2019-04" db="EMBL/GenBank/DDBJ databases">
        <authorList>
            <person name="Van Vliet M D."/>
        </authorList>
    </citation>
    <scope>NUCLEOTIDE SEQUENCE [LARGE SCALE GENOMIC DNA]</scope>
    <source>
        <strain evidence="2 3">F21</strain>
    </source>
</reference>
<feature type="transmembrane region" description="Helical" evidence="1">
    <location>
        <begin position="162"/>
        <end position="184"/>
    </location>
</feature>
<evidence type="ECO:0000256" key="1">
    <source>
        <dbReference type="SAM" id="Phobius"/>
    </source>
</evidence>
<keyword evidence="3" id="KW-1185">Reference proteome</keyword>
<keyword evidence="1" id="KW-1133">Transmembrane helix</keyword>
<evidence type="ECO:0000313" key="2">
    <source>
        <dbReference type="EMBL" id="VGO23018.1"/>
    </source>
</evidence>
<accession>A0A6C2URY3</accession>
<dbReference type="EMBL" id="CAAHFH010000003">
    <property type="protein sequence ID" value="VGO23018.1"/>
    <property type="molecule type" value="Genomic_DNA"/>
</dbReference>
<gene>
    <name evidence="2" type="ORF">SCARR_05117</name>
</gene>
<feature type="transmembrane region" description="Helical" evidence="1">
    <location>
        <begin position="131"/>
        <end position="156"/>
    </location>
</feature>
<feature type="transmembrane region" description="Helical" evidence="1">
    <location>
        <begin position="189"/>
        <end position="207"/>
    </location>
</feature>
<keyword evidence="1" id="KW-0472">Membrane</keyword>
<name>A0A6C2URY3_9BACT</name>
<evidence type="ECO:0000313" key="3">
    <source>
        <dbReference type="Proteomes" id="UP000346198"/>
    </source>
</evidence>
<dbReference type="Proteomes" id="UP000346198">
    <property type="component" value="Unassembled WGS sequence"/>
</dbReference>
<dbReference type="AlphaFoldDB" id="A0A6C2URY3"/>
<protein>
    <submittedName>
        <fullName evidence="2">Uncharacterized protein</fullName>
    </submittedName>
</protein>
<feature type="transmembrane region" description="Helical" evidence="1">
    <location>
        <begin position="45"/>
        <end position="63"/>
    </location>
</feature>
<sequence>MLRVLRIIGIVVFALLIGFSANSLKSMNESGELFERYNSARKANLTVLSVSVLVLGALGYFELTRSRRLALRRGYGDVRHRRDEPKDLSDGLESTSIYCAPETVDVWKGRRLRTPRSHSKDQVDIAEIWMVFLRVGCVVFPSVYLGLLAFQLIYGFSGTTEFTLLVSAFSVLALVSVVAAFGLLKKKPWGLASGYLLAILNLVVFPYGTAGGLFLLVGLVGATPTFVIPARERQRVARHKAAKKARASMV</sequence>
<organism evidence="2 3">
    <name type="scientific">Pontiella sulfatireligans</name>
    <dbReference type="NCBI Taxonomy" id="2750658"/>
    <lineage>
        <taxon>Bacteria</taxon>
        <taxon>Pseudomonadati</taxon>
        <taxon>Kiritimatiellota</taxon>
        <taxon>Kiritimatiellia</taxon>
        <taxon>Kiritimatiellales</taxon>
        <taxon>Pontiellaceae</taxon>
        <taxon>Pontiella</taxon>
    </lineage>
</organism>